<dbReference type="SUPFAM" id="SSF46894">
    <property type="entry name" value="C-terminal effector domain of the bipartite response regulators"/>
    <property type="match status" value="1"/>
</dbReference>
<name>A0A344UCR6_9NEIS</name>
<keyword evidence="1" id="KW-1133">Transmembrane helix</keyword>
<accession>A0A344UCR6</accession>
<feature type="domain" description="HTH luxR-type" evidence="2">
    <location>
        <begin position="253"/>
        <end position="318"/>
    </location>
</feature>
<dbReference type="AlphaFoldDB" id="A0A344UCR6"/>
<keyword evidence="1" id="KW-0472">Membrane</keyword>
<evidence type="ECO:0000313" key="4">
    <source>
        <dbReference type="Proteomes" id="UP000252038"/>
    </source>
</evidence>
<dbReference type="SMART" id="SM00421">
    <property type="entry name" value="HTH_LUXR"/>
    <property type="match status" value="1"/>
</dbReference>
<evidence type="ECO:0000313" key="3">
    <source>
        <dbReference type="EMBL" id="AXE33064.1"/>
    </source>
</evidence>
<evidence type="ECO:0000256" key="1">
    <source>
        <dbReference type="SAM" id="Phobius"/>
    </source>
</evidence>
<dbReference type="InterPro" id="IPR000792">
    <property type="entry name" value="Tscrpt_reg_LuxR_C"/>
</dbReference>
<proteinExistence type="predicted"/>
<reference evidence="3 4" key="1">
    <citation type="submission" date="2018-05" db="EMBL/GenBank/DDBJ databases">
        <title>Genome sequencing, assembly and analysis of the novel insecticidal bacterium, Chromobacterium phragmitis.</title>
        <authorList>
            <person name="Sparks M.E."/>
            <person name="Blackburn M.B."/>
            <person name="Gundersen-Rindal D.E."/>
        </authorList>
    </citation>
    <scope>NUCLEOTIDE SEQUENCE [LARGE SCALE GENOMIC DNA]</scope>
    <source>
        <strain evidence="3">IIBBL 274-1</strain>
    </source>
</reference>
<dbReference type="InterPro" id="IPR036388">
    <property type="entry name" value="WH-like_DNA-bd_sf"/>
</dbReference>
<feature type="transmembrane region" description="Helical" evidence="1">
    <location>
        <begin position="12"/>
        <end position="33"/>
    </location>
</feature>
<dbReference type="InterPro" id="IPR016032">
    <property type="entry name" value="Sig_transdc_resp-reg_C-effctor"/>
</dbReference>
<dbReference type="Gene3D" id="1.10.10.10">
    <property type="entry name" value="Winged helix-like DNA-binding domain superfamily/Winged helix DNA-binding domain"/>
    <property type="match status" value="1"/>
</dbReference>
<dbReference type="PROSITE" id="PS50043">
    <property type="entry name" value="HTH_LUXR_2"/>
    <property type="match status" value="1"/>
</dbReference>
<protein>
    <recommendedName>
        <fullName evidence="2">HTH luxR-type domain-containing protein</fullName>
    </recommendedName>
</protein>
<gene>
    <name evidence="3" type="ORF">DK843_01295</name>
</gene>
<sequence length="333" mass="38042">MRALIWCYDYPFLKVGAFNFVVILTVYVLIVFAENSWPVGWRGAAMTSINFQSDRFYATNASFTATDAVIEFTRPLRSLKIAYFTFDRHFADGSRIALTNSPEWIQHYWRQEMFQLAVFEKDADNFTDGYVFWNWLNREPIYSAAALFGIDNGVTLIERGDEYCDFFHFGSVYDNSVNNDYLSGKMAHLHQFVSLFKYKLHDVIESACGDRIYLPESARGKLILDSEINHEMLVSDFHSLMDRRDVSRIYLGDADRNAYLTKKEVALMRELVGGASCAEAAVSLDITSDAVNKHIKNIKERLNCRSLCQLGFVIGKLSARNIYPFSVASGANK</sequence>
<keyword evidence="1" id="KW-0812">Transmembrane</keyword>
<evidence type="ECO:0000259" key="2">
    <source>
        <dbReference type="PROSITE" id="PS50043"/>
    </source>
</evidence>
<organism evidence="3 4">
    <name type="scientific">Chromobacterium phragmitis</name>
    <dbReference type="NCBI Taxonomy" id="2202141"/>
    <lineage>
        <taxon>Bacteria</taxon>
        <taxon>Pseudomonadati</taxon>
        <taxon>Pseudomonadota</taxon>
        <taxon>Betaproteobacteria</taxon>
        <taxon>Neisseriales</taxon>
        <taxon>Chromobacteriaceae</taxon>
        <taxon>Chromobacterium</taxon>
    </lineage>
</organism>
<dbReference type="EMBL" id="CP029554">
    <property type="protein sequence ID" value="AXE33064.1"/>
    <property type="molecule type" value="Genomic_DNA"/>
</dbReference>
<dbReference type="Proteomes" id="UP000252038">
    <property type="component" value="Chromosome"/>
</dbReference>
<dbReference type="Pfam" id="PF00196">
    <property type="entry name" value="GerE"/>
    <property type="match status" value="1"/>
</dbReference>
<dbReference type="GO" id="GO:0003677">
    <property type="term" value="F:DNA binding"/>
    <property type="evidence" value="ECO:0007669"/>
    <property type="project" value="InterPro"/>
</dbReference>
<dbReference type="GO" id="GO:0006355">
    <property type="term" value="P:regulation of DNA-templated transcription"/>
    <property type="evidence" value="ECO:0007669"/>
    <property type="project" value="InterPro"/>
</dbReference>
<dbReference type="KEGG" id="chrb:DK843_01295"/>